<feature type="compositionally biased region" description="Basic and acidic residues" evidence="1">
    <location>
        <begin position="67"/>
        <end position="76"/>
    </location>
</feature>
<feature type="region of interest" description="Disordered" evidence="1">
    <location>
        <begin position="67"/>
        <end position="125"/>
    </location>
</feature>
<gene>
    <name evidence="2" type="ordered locus">Tfu_2071</name>
</gene>
<evidence type="ECO:0000313" key="2">
    <source>
        <dbReference type="EMBL" id="AAZ56104.1"/>
    </source>
</evidence>
<protein>
    <submittedName>
        <fullName evidence="2">Uncharacterized protein</fullName>
    </submittedName>
</protein>
<evidence type="ECO:0000256" key="1">
    <source>
        <dbReference type="SAM" id="MobiDB-lite"/>
    </source>
</evidence>
<feature type="compositionally biased region" description="Low complexity" evidence="1">
    <location>
        <begin position="283"/>
        <end position="295"/>
    </location>
</feature>
<proteinExistence type="predicted"/>
<organism evidence="2">
    <name type="scientific">Thermobifida fusca (strain YX)</name>
    <dbReference type="NCBI Taxonomy" id="269800"/>
    <lineage>
        <taxon>Bacteria</taxon>
        <taxon>Bacillati</taxon>
        <taxon>Actinomycetota</taxon>
        <taxon>Actinomycetes</taxon>
        <taxon>Streptosporangiales</taxon>
        <taxon>Nocardiopsidaceae</taxon>
        <taxon>Thermobifida</taxon>
    </lineage>
</organism>
<sequence length="401" mass="43651">MRRPAECRLLRAQPRHPWRSSSAGTVKKSMGHRGRARAARRGKRKIIFVIRRGKPWSASGVLLFRDSKGGDGHPEYRPATASGRQTNKKFHTRQSARMAAHSEGEGQGTEHSQRSGWSTSSASLPSTVCDPVQHGLGRRFFIATEEQVCCVRGQRSVIGSRNGHGSGSGATTAWAAGCTRRTRRWCSAARTGRSHLRSTALPRRILSWKLLAEAGLRPTLVLLVTMPYRGRRACAAIRRLWPEAEAGCASEPVAFPTTWPVSATPGWSSTATPAGLPLHRTCPRTSTPPTRRWSTPGPPAADPTLTLFLRCTGPGKTRLSSSDPPRAEPGKYRSHPHPRSQGSHCATDTAKILNRRNSPVSGVSYSAVHHITQRVAWGGGRCVTMVSLVGRAAGVLYRPRQ</sequence>
<dbReference type="eggNOG" id="COG1434">
    <property type="taxonomic scope" value="Bacteria"/>
</dbReference>
<dbReference type="AlphaFoldDB" id="Q47N65"/>
<feature type="compositionally biased region" description="Polar residues" evidence="1">
    <location>
        <begin position="114"/>
        <end position="125"/>
    </location>
</feature>
<name>Q47N65_THEFY</name>
<dbReference type="HOGENOM" id="CLU_686825_0_0_11"/>
<feature type="compositionally biased region" description="Basic residues" evidence="1">
    <location>
        <begin position="29"/>
        <end position="41"/>
    </location>
</feature>
<dbReference type="EMBL" id="CP000088">
    <property type="protein sequence ID" value="AAZ56104.1"/>
    <property type="molecule type" value="Genomic_DNA"/>
</dbReference>
<feature type="region of interest" description="Disordered" evidence="1">
    <location>
        <begin position="267"/>
        <end position="345"/>
    </location>
</feature>
<accession>Q47N65</accession>
<feature type="region of interest" description="Disordered" evidence="1">
    <location>
        <begin position="14"/>
        <end position="41"/>
    </location>
</feature>
<reference evidence="2" key="1">
    <citation type="submission" date="2005-07" db="EMBL/GenBank/DDBJ databases">
        <title>Complete sequence of Thermobifida fusca YX.</title>
        <authorList>
            <consortium name="US DOE Joint Genome Institute"/>
            <person name="Copeland A."/>
            <person name="Lucas S."/>
            <person name="Lapidus A."/>
            <person name="Barry K."/>
            <person name="Detter J.C."/>
            <person name="Glavina T."/>
            <person name="Hammon N."/>
            <person name="Israni S."/>
            <person name="Pitluck S."/>
            <person name="Di Bartolo G."/>
            <person name="Chain P."/>
            <person name="Schmutz J."/>
            <person name="Larimer F."/>
            <person name="Land M."/>
            <person name="Lykidis A."/>
            <person name="Richardson P."/>
        </authorList>
    </citation>
    <scope>NUCLEOTIDE SEQUENCE</scope>
    <source>
        <strain evidence="2">YX</strain>
    </source>
</reference>
<dbReference type="KEGG" id="tfu:Tfu_2071"/>